<accession>A0A6P6XUG7</accession>
<dbReference type="InterPro" id="IPR002645">
    <property type="entry name" value="STAS_dom"/>
</dbReference>
<feature type="compositionally biased region" description="Low complexity" evidence="5">
    <location>
        <begin position="37"/>
        <end position="57"/>
    </location>
</feature>
<feature type="transmembrane region" description="Helical" evidence="6">
    <location>
        <begin position="366"/>
        <end position="388"/>
    </location>
</feature>
<dbReference type="SUPFAM" id="SSF52091">
    <property type="entry name" value="SpoIIaa-like"/>
    <property type="match status" value="1"/>
</dbReference>
<evidence type="ECO:0000313" key="8">
    <source>
        <dbReference type="Proteomes" id="UP000515146"/>
    </source>
</evidence>
<dbReference type="Pfam" id="PF00916">
    <property type="entry name" value="Sulfate_transp"/>
    <property type="match status" value="1"/>
</dbReference>
<dbReference type="OrthoDB" id="7365796at2759"/>
<dbReference type="PANTHER" id="PTHR11814">
    <property type="entry name" value="SULFATE TRANSPORTER"/>
    <property type="match status" value="1"/>
</dbReference>
<feature type="transmembrane region" description="Helical" evidence="6">
    <location>
        <begin position="262"/>
        <end position="279"/>
    </location>
</feature>
<feature type="transmembrane region" description="Helical" evidence="6">
    <location>
        <begin position="533"/>
        <end position="551"/>
    </location>
</feature>
<dbReference type="PROSITE" id="PS50801">
    <property type="entry name" value="STAS"/>
    <property type="match status" value="1"/>
</dbReference>
<evidence type="ECO:0000256" key="3">
    <source>
        <dbReference type="ARBA" id="ARBA00022989"/>
    </source>
</evidence>
<feature type="transmembrane region" description="Helical" evidence="6">
    <location>
        <begin position="444"/>
        <end position="466"/>
    </location>
</feature>
<dbReference type="InterPro" id="IPR011547">
    <property type="entry name" value="SLC26A/SulP_dom"/>
</dbReference>
<organism evidence="8 9">
    <name type="scientific">Dermatophagoides pteronyssinus</name>
    <name type="common">European house dust mite</name>
    <dbReference type="NCBI Taxonomy" id="6956"/>
    <lineage>
        <taxon>Eukaryota</taxon>
        <taxon>Metazoa</taxon>
        <taxon>Ecdysozoa</taxon>
        <taxon>Arthropoda</taxon>
        <taxon>Chelicerata</taxon>
        <taxon>Arachnida</taxon>
        <taxon>Acari</taxon>
        <taxon>Acariformes</taxon>
        <taxon>Sarcoptiformes</taxon>
        <taxon>Astigmata</taxon>
        <taxon>Psoroptidia</taxon>
        <taxon>Analgoidea</taxon>
        <taxon>Pyroglyphidae</taxon>
        <taxon>Dermatophagoidinae</taxon>
        <taxon>Dermatophagoides</taxon>
    </lineage>
</organism>
<evidence type="ECO:0000256" key="1">
    <source>
        <dbReference type="ARBA" id="ARBA00004141"/>
    </source>
</evidence>
<dbReference type="InterPro" id="IPR036513">
    <property type="entry name" value="STAS_dom_sf"/>
</dbReference>
<feature type="transmembrane region" description="Helical" evidence="6">
    <location>
        <begin position="571"/>
        <end position="592"/>
    </location>
</feature>
<feature type="compositionally biased region" description="Low complexity" evidence="5">
    <location>
        <begin position="69"/>
        <end position="80"/>
    </location>
</feature>
<dbReference type="Proteomes" id="UP000515146">
    <property type="component" value="Unplaced"/>
</dbReference>
<evidence type="ECO:0000259" key="7">
    <source>
        <dbReference type="PROSITE" id="PS50801"/>
    </source>
</evidence>
<evidence type="ECO:0000256" key="5">
    <source>
        <dbReference type="SAM" id="MobiDB-lite"/>
    </source>
</evidence>
<dbReference type="CDD" id="cd07042">
    <property type="entry name" value="STAS_SulP_like_sulfate_transporter"/>
    <property type="match status" value="1"/>
</dbReference>
<evidence type="ECO:0000256" key="4">
    <source>
        <dbReference type="ARBA" id="ARBA00023136"/>
    </source>
</evidence>
<dbReference type="GO" id="GO:0016020">
    <property type="term" value="C:membrane"/>
    <property type="evidence" value="ECO:0007669"/>
    <property type="project" value="UniProtKB-SubCell"/>
</dbReference>
<keyword evidence="3 6" id="KW-1133">Transmembrane helix</keyword>
<dbReference type="FunCoup" id="A0A6P6XUG7">
    <property type="interactions" value="87"/>
</dbReference>
<sequence length="812" mass="90927">MSDQNDNSNDQKLISTTSCSSLSLPDRILLSNSNLQNSGLRSSWCSTSSSSSSTKSSQPEMAKKIIEPSSSSTSSSTSSSSAMNENFEIFIHQMNNDNNNFCNHPRNDCVSGGGSASIDRIKQNKYIEISRNVLQMHSLVDEKVKTMNNYDNEFGKQQLQNSSIFSRMKKIISIENFNSDYCRRCSPINSIRSHIPIVEWLPKYQWRSYLCPDIIAGITISILHIPQGIAYSMLAGLPPVHGLYVSFFPVLIYALLGTSPHISIGTFAIASIMLNNIAMKIGTKFDNDNNNISPKNDTMMITMTPTQSSLATVNTPMMMMMMNNNNNQPTTLEILTSVCILCGIIQIIMALMRLGSLSLILSEQLVSAFSTAVAFHVATSQLSSIFGYNNLTLAKSGPLKLIKTWIILAKHYDQINLYCLIFSIISITILIISKELLESRLKHFTSFPLPIDLILVITTILLSWLFQFNHQFDIQVVKNVPTGLPKPTVPRFDLISNIFFDSLILSIICFAVSLSLAKIFAKKHGHHIRPNQELFALGTANIFSSFFLAYPCSAALSRSTLQEKIGGKTQIAGIISSIIILTVLLFLAPFLYHLPKFTLSCIVLVALKSMFLQISDVKIFWLISRLDGAAWIITFLSVIILDIDYGLIIGIISSILVILIKLTFPRISILGHLVSTEIYLEKDSYNNLLEYPSVKIYRFCSPLFYLNVDSFKEKIIDSLINNNDDDDDDCHDFKALILDFGGMPFIDKTGIDMLIEVIKSLQTKQIQTCLANCPHHIIHTLKTGDFFTKIQKHSKYSCKLYPTIHDAVINYW</sequence>
<dbReference type="OMA" id="KFMMALQ"/>
<dbReference type="InterPro" id="IPR001902">
    <property type="entry name" value="SLC26A/SulP_fam"/>
</dbReference>
<keyword evidence="2 6" id="KW-0812">Transmembrane</keyword>
<dbReference type="Pfam" id="PF01740">
    <property type="entry name" value="STAS"/>
    <property type="match status" value="1"/>
</dbReference>
<evidence type="ECO:0000256" key="2">
    <source>
        <dbReference type="ARBA" id="ARBA00022692"/>
    </source>
</evidence>
<feature type="region of interest" description="Disordered" evidence="5">
    <location>
        <begin position="37"/>
        <end position="80"/>
    </location>
</feature>
<comment type="subcellular location">
    <subcellularLocation>
        <location evidence="1">Membrane</location>
        <topology evidence="1">Multi-pass membrane protein</topology>
    </subcellularLocation>
</comment>
<feature type="domain" description="STAS" evidence="7">
    <location>
        <begin position="684"/>
        <end position="811"/>
    </location>
</feature>
<dbReference type="AlphaFoldDB" id="A0A6P6XUG7"/>
<keyword evidence="8" id="KW-1185">Reference proteome</keyword>
<protein>
    <submittedName>
        <fullName evidence="9">Sulfate transporter-like</fullName>
    </submittedName>
</protein>
<gene>
    <name evidence="9" type="primary">LOC113790960</name>
</gene>
<evidence type="ECO:0000256" key="6">
    <source>
        <dbReference type="SAM" id="Phobius"/>
    </source>
</evidence>
<dbReference type="GO" id="GO:0055085">
    <property type="term" value="P:transmembrane transport"/>
    <property type="evidence" value="ECO:0007669"/>
    <property type="project" value="InterPro"/>
</dbReference>
<dbReference type="InParanoid" id="A0A6P6XUG7"/>
<dbReference type="RefSeq" id="XP_027196471.1">
    <property type="nucleotide sequence ID" value="XM_027340670.1"/>
</dbReference>
<name>A0A6P6XUG7_DERPT</name>
<dbReference type="KEGG" id="dpte:113790960"/>
<proteinExistence type="predicted"/>
<feature type="transmembrane region" description="Helical" evidence="6">
    <location>
        <begin position="498"/>
        <end position="521"/>
    </location>
</feature>
<dbReference type="Gene3D" id="3.30.750.24">
    <property type="entry name" value="STAS domain"/>
    <property type="match status" value="1"/>
</dbReference>
<reference evidence="9" key="1">
    <citation type="submission" date="2025-08" db="UniProtKB">
        <authorList>
            <consortium name="RefSeq"/>
        </authorList>
    </citation>
    <scope>IDENTIFICATION</scope>
    <source>
        <strain evidence="9">Airmid</strain>
    </source>
</reference>
<feature type="transmembrane region" description="Helical" evidence="6">
    <location>
        <begin position="629"/>
        <end position="660"/>
    </location>
</feature>
<feature type="transmembrane region" description="Helical" evidence="6">
    <location>
        <begin position="334"/>
        <end position="354"/>
    </location>
</feature>
<evidence type="ECO:0000313" key="9">
    <source>
        <dbReference type="RefSeq" id="XP_027196471.1"/>
    </source>
</evidence>
<keyword evidence="4 6" id="KW-0472">Membrane</keyword>
<feature type="transmembrane region" description="Helical" evidence="6">
    <location>
        <begin position="415"/>
        <end position="432"/>
    </location>
</feature>
<dbReference type="NCBIfam" id="TIGR00815">
    <property type="entry name" value="sulP"/>
    <property type="match status" value="1"/>
</dbReference>